<feature type="transmembrane region" description="Helical" evidence="1">
    <location>
        <begin position="240"/>
        <end position="269"/>
    </location>
</feature>
<dbReference type="Gene3D" id="3.20.20.450">
    <property type="entry name" value="EAL domain"/>
    <property type="match status" value="1"/>
</dbReference>
<proteinExistence type="predicted"/>
<evidence type="ECO:0000256" key="1">
    <source>
        <dbReference type="SAM" id="Phobius"/>
    </source>
</evidence>
<dbReference type="CDD" id="cd01948">
    <property type="entry name" value="EAL"/>
    <property type="match status" value="1"/>
</dbReference>
<feature type="domain" description="EAL" evidence="2">
    <location>
        <begin position="487"/>
        <end position="731"/>
    </location>
</feature>
<feature type="transmembrane region" description="Helical" evidence="1">
    <location>
        <begin position="289"/>
        <end position="313"/>
    </location>
</feature>
<dbReference type="SMART" id="SM00052">
    <property type="entry name" value="EAL"/>
    <property type="match status" value="1"/>
</dbReference>
<keyword evidence="1" id="KW-0812">Transmembrane</keyword>
<dbReference type="OrthoDB" id="5900110at2"/>
<reference evidence="3 4" key="1">
    <citation type="submission" date="2016-04" db="EMBL/GenBank/DDBJ databases">
        <title>ATOL: Assembling a taxonomically balanced genome-scale reconstruction of the evolutionary history of the Enterobacteriaceae.</title>
        <authorList>
            <person name="Plunkett G.III."/>
            <person name="Neeno-Eckwall E.C."/>
            <person name="Glasner J.D."/>
            <person name="Perna N.T."/>
        </authorList>
    </citation>
    <scope>NUCLEOTIDE SEQUENCE [LARGE SCALE GENOMIC DNA]</scope>
    <source>
        <strain evidence="3 4">ATCC 51605</strain>
    </source>
</reference>
<dbReference type="InterPro" id="IPR000160">
    <property type="entry name" value="GGDEF_dom"/>
</dbReference>
<keyword evidence="1" id="KW-1133">Transmembrane helix</keyword>
<dbReference type="InterPro" id="IPR050706">
    <property type="entry name" value="Cyclic-di-GMP_PDE-like"/>
</dbReference>
<keyword evidence="1" id="KW-0472">Membrane</keyword>
<feature type="transmembrane region" description="Helical" evidence="1">
    <location>
        <begin position="208"/>
        <end position="228"/>
    </location>
</feature>
<dbReference type="Proteomes" id="UP000078410">
    <property type="component" value="Unassembled WGS sequence"/>
</dbReference>
<evidence type="ECO:0000313" key="3">
    <source>
        <dbReference type="EMBL" id="OAT31431.1"/>
    </source>
</evidence>
<evidence type="ECO:0000259" key="2">
    <source>
        <dbReference type="PROSITE" id="PS50883"/>
    </source>
</evidence>
<dbReference type="InterPro" id="IPR001633">
    <property type="entry name" value="EAL_dom"/>
</dbReference>
<comment type="caution">
    <text evidence="3">The sequence shown here is derived from an EMBL/GenBank/DDBJ whole genome shotgun (WGS) entry which is preliminary data.</text>
</comment>
<feature type="transmembrane region" description="Helical" evidence="1">
    <location>
        <begin position="84"/>
        <end position="103"/>
    </location>
</feature>
<dbReference type="RefSeq" id="WP_064559560.1">
    <property type="nucleotide sequence ID" value="NZ_LXER01000019.1"/>
</dbReference>
<dbReference type="SUPFAM" id="SSF141868">
    <property type="entry name" value="EAL domain-like"/>
    <property type="match status" value="1"/>
</dbReference>
<feature type="transmembrane region" description="Helical" evidence="1">
    <location>
        <begin position="123"/>
        <end position="142"/>
    </location>
</feature>
<dbReference type="SMART" id="SM00267">
    <property type="entry name" value="GGDEF"/>
    <property type="match status" value="1"/>
</dbReference>
<accession>A0A1B7IP31</accession>
<dbReference type="InterPro" id="IPR035919">
    <property type="entry name" value="EAL_sf"/>
</dbReference>
<dbReference type="AlphaFoldDB" id="A0A1B7IP31"/>
<dbReference type="EMBL" id="LXER01000019">
    <property type="protein sequence ID" value="OAT31431.1"/>
    <property type="molecule type" value="Genomic_DNA"/>
</dbReference>
<feature type="transmembrane region" description="Helical" evidence="1">
    <location>
        <begin position="51"/>
        <end position="77"/>
    </location>
</feature>
<dbReference type="GO" id="GO:0071111">
    <property type="term" value="F:cyclic-guanylate-specific phosphodiesterase activity"/>
    <property type="evidence" value="ECO:0007669"/>
    <property type="project" value="InterPro"/>
</dbReference>
<sequence>MPLTIMALPGGIKKHFVLCISFFLLYLLADTLSSSIQIIGVSLKLYDLTLPVISALLVLYSFRALPTLGLFALYSFCSHPLSHFLYTIAQLMAALTSYTIYFYAAGKRSIVSFGRSQLSAQRIIWMICVNTIVFTLLHQLILQKSHFFATFDEKIWSIPTLISMQWMMTSCLTGIPFCYLILRACYKPVWFFSYLKQLKEIIIFGPKAVYQIVWILLLVGLMCCLVYIKRDDIIFTDYSLVWLLPVMLWGAICLGHALIAPLWVLMLILLSDSIDNYITLERTFTVDHYIFHLALASSVIFVFSLTIVIVGVMTTRIRKYIRHLKRISLSEPHTGLPNLQALKNDIIRLNSVRLCMLQCPELNTLTQNHGIAFRFEFVKAVVRYLNPLLSDNEKIYYSPGYGILLRLDSINVDRIDSYYQAMSAFRFSWEEMKLGLNFGIAHTVYDQSVNNLSHMVGLLNASTFISLQQGKPEALNLTSSGDDAMSIGVIRHYLQKSIDRQSFVLVAQPIVSTKGHEKYHEVLIRMKMAGNKLCFPNTFLPLAYDAGLLAEVDMAVIEQTFRFINSLDEEHASSRFSINLTPQSLIKNDFQDRLYALFKAYSIRPDRIIFEIIESDIIDSINASRVLRELRKLGCKIAIDDFGTGESSYLRLKNLEADILKIDGSFIRNVVENEFDRFTVMSFCEAANFKNLEVVAEFVENEEIEKMLVTMGVGWLQGYHTGKPAPIESLF</sequence>
<protein>
    <submittedName>
        <fullName evidence="3">Putative cytochrome c-type biogenesis protein</fullName>
    </submittedName>
</protein>
<name>A0A1B7IP31_9ENTR</name>
<organism evidence="3 4">
    <name type="scientific">Buttiauxella brennerae ATCC 51605</name>
    <dbReference type="NCBI Taxonomy" id="1354251"/>
    <lineage>
        <taxon>Bacteria</taxon>
        <taxon>Pseudomonadati</taxon>
        <taxon>Pseudomonadota</taxon>
        <taxon>Gammaproteobacteria</taxon>
        <taxon>Enterobacterales</taxon>
        <taxon>Enterobacteriaceae</taxon>
        <taxon>Buttiauxella</taxon>
    </lineage>
</organism>
<evidence type="ECO:0000313" key="4">
    <source>
        <dbReference type="Proteomes" id="UP000078410"/>
    </source>
</evidence>
<dbReference type="PANTHER" id="PTHR33121:SF64">
    <property type="entry name" value="CYCLIC DI-GMP PHOSPHODIESTERASE PDEF"/>
    <property type="match status" value="1"/>
</dbReference>
<keyword evidence="4" id="KW-1185">Reference proteome</keyword>
<dbReference type="PATRIC" id="fig|1354251.4.peg.2436"/>
<dbReference type="Pfam" id="PF00563">
    <property type="entry name" value="EAL"/>
    <property type="match status" value="1"/>
</dbReference>
<gene>
    <name evidence="3" type="ORF">M975_2356</name>
</gene>
<dbReference type="PANTHER" id="PTHR33121">
    <property type="entry name" value="CYCLIC DI-GMP PHOSPHODIESTERASE PDEF"/>
    <property type="match status" value="1"/>
</dbReference>
<dbReference type="PROSITE" id="PS50883">
    <property type="entry name" value="EAL"/>
    <property type="match status" value="1"/>
</dbReference>